<dbReference type="SUPFAM" id="SSF56655">
    <property type="entry name" value="Carbohydrate phosphatase"/>
    <property type="match status" value="1"/>
</dbReference>
<accession>A0A2K9N911</accession>
<dbReference type="GO" id="GO:0008934">
    <property type="term" value="F:inositol monophosphate 1-phosphatase activity"/>
    <property type="evidence" value="ECO:0007669"/>
    <property type="project" value="TreeGrafter"/>
</dbReference>
<dbReference type="InterPro" id="IPR020583">
    <property type="entry name" value="Inositol_monoP_metal-BS"/>
</dbReference>
<keyword evidence="4 5" id="KW-0460">Magnesium</keyword>
<dbReference type="PANTHER" id="PTHR20854">
    <property type="entry name" value="INOSITOL MONOPHOSPHATASE"/>
    <property type="match status" value="1"/>
</dbReference>
<dbReference type="PANTHER" id="PTHR20854:SF4">
    <property type="entry name" value="INOSITOL-1-MONOPHOSPHATASE-RELATED"/>
    <property type="match status" value="1"/>
</dbReference>
<feature type="binding site" evidence="5">
    <location>
        <position position="217"/>
    </location>
    <ligand>
        <name>Mg(2+)</name>
        <dbReference type="ChEBI" id="CHEBI:18420"/>
        <label>1</label>
        <note>catalytic</note>
    </ligand>
</feature>
<proteinExistence type="inferred from homology"/>
<dbReference type="RefSeq" id="WP_102111302.1">
    <property type="nucleotide sequence ID" value="NZ_BMGN01000003.1"/>
</dbReference>
<keyword evidence="3" id="KW-0378">Hydrolase</keyword>
<evidence type="ECO:0000313" key="6">
    <source>
        <dbReference type="EMBL" id="AUN29577.1"/>
    </source>
</evidence>
<gene>
    <name evidence="6" type="ORF">C0V82_04570</name>
</gene>
<dbReference type="GO" id="GO:0046872">
    <property type="term" value="F:metal ion binding"/>
    <property type="evidence" value="ECO:0007669"/>
    <property type="project" value="UniProtKB-KW"/>
</dbReference>
<organism evidence="6 7">
    <name type="scientific">Niveispirillum cyanobacteriorum</name>
    <dbReference type="NCBI Taxonomy" id="1612173"/>
    <lineage>
        <taxon>Bacteria</taxon>
        <taxon>Pseudomonadati</taxon>
        <taxon>Pseudomonadota</taxon>
        <taxon>Alphaproteobacteria</taxon>
        <taxon>Rhodospirillales</taxon>
        <taxon>Azospirillaceae</taxon>
        <taxon>Niveispirillum</taxon>
    </lineage>
</organism>
<dbReference type="InterPro" id="IPR000760">
    <property type="entry name" value="Inositol_monophosphatase-like"/>
</dbReference>
<evidence type="ECO:0000256" key="4">
    <source>
        <dbReference type="ARBA" id="ARBA00022842"/>
    </source>
</evidence>
<comment type="similarity">
    <text evidence="1">Belongs to the inositol monophosphatase superfamily.</text>
</comment>
<evidence type="ECO:0000313" key="7">
    <source>
        <dbReference type="Proteomes" id="UP000234752"/>
    </source>
</evidence>
<comment type="cofactor">
    <cofactor evidence="5">
        <name>Mg(2+)</name>
        <dbReference type="ChEBI" id="CHEBI:18420"/>
    </cofactor>
</comment>
<dbReference type="Gene3D" id="3.40.190.80">
    <property type="match status" value="1"/>
</dbReference>
<keyword evidence="7" id="KW-1185">Reference proteome</keyword>
<dbReference type="PRINTS" id="PR00377">
    <property type="entry name" value="IMPHPHTASES"/>
</dbReference>
<evidence type="ECO:0000256" key="5">
    <source>
        <dbReference type="PIRSR" id="PIRSR600760-2"/>
    </source>
</evidence>
<name>A0A2K9N911_9PROT</name>
<dbReference type="EMBL" id="CP025611">
    <property type="protein sequence ID" value="AUN29577.1"/>
    <property type="molecule type" value="Genomic_DNA"/>
</dbReference>
<evidence type="ECO:0000256" key="2">
    <source>
        <dbReference type="ARBA" id="ARBA00022723"/>
    </source>
</evidence>
<dbReference type="OrthoDB" id="9785695at2"/>
<dbReference type="GO" id="GO:0007165">
    <property type="term" value="P:signal transduction"/>
    <property type="evidence" value="ECO:0007669"/>
    <property type="project" value="TreeGrafter"/>
</dbReference>
<dbReference type="Proteomes" id="UP000234752">
    <property type="component" value="Chromosome eg_1"/>
</dbReference>
<dbReference type="PROSITE" id="PS00629">
    <property type="entry name" value="IMP_1"/>
    <property type="match status" value="1"/>
</dbReference>
<protein>
    <submittedName>
        <fullName evidence="6">Inositol-1-monophosphatase</fullName>
    </submittedName>
</protein>
<dbReference type="KEGG" id="ncb:C0V82_04570"/>
<evidence type="ECO:0000256" key="1">
    <source>
        <dbReference type="ARBA" id="ARBA00009759"/>
    </source>
</evidence>
<reference evidence="6 7" key="1">
    <citation type="submission" date="2017-12" db="EMBL/GenBank/DDBJ databases">
        <title>Genomes of bacteria within cyanobacterial aggregates.</title>
        <authorList>
            <person name="Cai H."/>
        </authorList>
    </citation>
    <scope>NUCLEOTIDE SEQUENCE [LARGE SCALE GENOMIC DNA]</scope>
    <source>
        <strain evidence="6 7">TH16</strain>
    </source>
</reference>
<evidence type="ECO:0000256" key="3">
    <source>
        <dbReference type="ARBA" id="ARBA00022801"/>
    </source>
</evidence>
<feature type="binding site" evidence="5">
    <location>
        <position position="93"/>
    </location>
    <ligand>
        <name>Mg(2+)</name>
        <dbReference type="ChEBI" id="CHEBI:18420"/>
        <label>2</label>
    </ligand>
</feature>
<dbReference type="Gene3D" id="3.30.540.10">
    <property type="entry name" value="Fructose-1,6-Bisphosphatase, subunit A, domain 1"/>
    <property type="match status" value="1"/>
</dbReference>
<dbReference type="Pfam" id="PF00459">
    <property type="entry name" value="Inositol_P"/>
    <property type="match status" value="1"/>
</dbReference>
<keyword evidence="2 5" id="KW-0479">Metal-binding</keyword>
<sequence>MKLPDPDKVAAIIRDVAATEIVPRFRSLSKEDIREKGPGDLVTVADEAAERALTACLADLLPGSLVVGEEACAADHAVLSRITAGDDPVWIIDPVDGTSNFAKGHPVFGVLLALSVGGRTVGGWIYDPMGDRMVMAEAGQGAWMGGERLRALAGGPVPSLRGSLSTKFFPPEEKKRIEALRPHFASTYRLFCAAHEYLNLLTAKGQFALYNRTMPWDHAAGALAYAEAGGYVAKWDRKPYNPGDVTGGILLAADQPTWDAIHGLVFPE</sequence>
<feature type="binding site" evidence="5">
    <location>
        <position position="96"/>
    </location>
    <ligand>
        <name>Mg(2+)</name>
        <dbReference type="ChEBI" id="CHEBI:18420"/>
        <label>1</label>
        <note>catalytic</note>
    </ligand>
</feature>
<dbReference type="AlphaFoldDB" id="A0A2K9N911"/>
<feature type="binding site" evidence="5">
    <location>
        <position position="69"/>
    </location>
    <ligand>
        <name>Mg(2+)</name>
        <dbReference type="ChEBI" id="CHEBI:18420"/>
        <label>1</label>
        <note>catalytic</note>
    </ligand>
</feature>
<dbReference type="GO" id="GO:0006020">
    <property type="term" value="P:inositol metabolic process"/>
    <property type="evidence" value="ECO:0007669"/>
    <property type="project" value="TreeGrafter"/>
</dbReference>